<dbReference type="FunCoup" id="A0A482X0C3">
    <property type="interactions" value="71"/>
</dbReference>
<gene>
    <name evidence="4" type="ORF">LSTR_LSTR012950</name>
</gene>
<protein>
    <submittedName>
        <fullName evidence="4">Uncharacterized protein</fullName>
    </submittedName>
</protein>
<comment type="caution">
    <text evidence="4">The sequence shown here is derived from an EMBL/GenBank/DDBJ whole genome shotgun (WGS) entry which is preliminary data.</text>
</comment>
<organism evidence="4 5">
    <name type="scientific">Laodelphax striatellus</name>
    <name type="common">Small brown planthopper</name>
    <name type="synonym">Delphax striatella</name>
    <dbReference type="NCBI Taxonomy" id="195883"/>
    <lineage>
        <taxon>Eukaryota</taxon>
        <taxon>Metazoa</taxon>
        <taxon>Ecdysozoa</taxon>
        <taxon>Arthropoda</taxon>
        <taxon>Hexapoda</taxon>
        <taxon>Insecta</taxon>
        <taxon>Pterygota</taxon>
        <taxon>Neoptera</taxon>
        <taxon>Paraneoptera</taxon>
        <taxon>Hemiptera</taxon>
        <taxon>Auchenorrhyncha</taxon>
        <taxon>Fulgoroidea</taxon>
        <taxon>Delphacidae</taxon>
        <taxon>Criomorphinae</taxon>
        <taxon>Laodelphax</taxon>
    </lineage>
</organism>
<name>A0A482X0C3_LAOST</name>
<keyword evidence="3" id="KW-0143">Chaperone</keyword>
<evidence type="ECO:0000313" key="4">
    <source>
        <dbReference type="EMBL" id="RZF39208.1"/>
    </source>
</evidence>
<dbReference type="GO" id="GO:0005737">
    <property type="term" value="C:cytoplasm"/>
    <property type="evidence" value="ECO:0007669"/>
    <property type="project" value="UniProtKB-SubCell"/>
</dbReference>
<accession>A0A482X0C3</accession>
<dbReference type="Proteomes" id="UP000291343">
    <property type="component" value="Unassembled WGS sequence"/>
</dbReference>
<dbReference type="InParanoid" id="A0A482X0C3"/>
<keyword evidence="5" id="KW-1185">Reference proteome</keyword>
<evidence type="ECO:0000256" key="1">
    <source>
        <dbReference type="ARBA" id="ARBA00004496"/>
    </source>
</evidence>
<proteinExistence type="predicted"/>
<evidence type="ECO:0000256" key="2">
    <source>
        <dbReference type="ARBA" id="ARBA00022490"/>
    </source>
</evidence>
<dbReference type="PANTHER" id="PTHR21162:SF0">
    <property type="entry name" value="P53 AND DNA DAMAGE-REGULATED PROTEIN 1"/>
    <property type="match status" value="1"/>
</dbReference>
<dbReference type="PANTHER" id="PTHR21162">
    <property type="entry name" value="P53 AND DNA DAMAGE-REGULATED PROTEIN"/>
    <property type="match status" value="1"/>
</dbReference>
<dbReference type="CDD" id="cd22860">
    <property type="entry name" value="PDRG1"/>
    <property type="match status" value="1"/>
</dbReference>
<dbReference type="OrthoDB" id="20282at2759"/>
<dbReference type="EMBL" id="QKKF02020373">
    <property type="protein sequence ID" value="RZF39208.1"/>
    <property type="molecule type" value="Genomic_DNA"/>
</dbReference>
<keyword evidence="2" id="KW-0963">Cytoplasm</keyword>
<dbReference type="STRING" id="195883.A0A482X0C3"/>
<dbReference type="SMR" id="A0A482X0C3"/>
<dbReference type="Gene3D" id="1.10.287.370">
    <property type="match status" value="1"/>
</dbReference>
<comment type="subcellular location">
    <subcellularLocation>
        <location evidence="1">Cytoplasm</location>
    </subcellularLocation>
</comment>
<evidence type="ECO:0000256" key="3">
    <source>
        <dbReference type="ARBA" id="ARBA00023186"/>
    </source>
</evidence>
<evidence type="ECO:0000313" key="5">
    <source>
        <dbReference type="Proteomes" id="UP000291343"/>
    </source>
</evidence>
<dbReference type="SUPFAM" id="SSF46579">
    <property type="entry name" value="Prefoldin"/>
    <property type="match status" value="1"/>
</dbReference>
<sequence>MENPKQSLNHLKAIEKQAEDILRDKSEIVALDRRRNGNREGLRALKKQTNTDKTWFAIGPILVKVPVQTANKWLDKDQVTVSAEINKIRSDMKVKVNNLRDLEFQDPVPGLNLKPLDRDEMNAINQVMGGHV</sequence>
<dbReference type="InterPro" id="IPR030482">
    <property type="entry name" value="PDRG1"/>
</dbReference>
<reference evidence="4 5" key="1">
    <citation type="journal article" date="2017" name="Gigascience">
        <title>Genome sequence of the small brown planthopper, Laodelphax striatellus.</title>
        <authorList>
            <person name="Zhu J."/>
            <person name="Jiang F."/>
            <person name="Wang X."/>
            <person name="Yang P."/>
            <person name="Bao Y."/>
            <person name="Zhao W."/>
            <person name="Wang W."/>
            <person name="Lu H."/>
            <person name="Wang Q."/>
            <person name="Cui N."/>
            <person name="Li J."/>
            <person name="Chen X."/>
            <person name="Luo L."/>
            <person name="Yu J."/>
            <person name="Kang L."/>
            <person name="Cui F."/>
        </authorList>
    </citation>
    <scope>NUCLEOTIDE SEQUENCE [LARGE SCALE GENOMIC DNA]</scope>
    <source>
        <strain evidence="4">Lst14</strain>
    </source>
</reference>
<dbReference type="InterPro" id="IPR009053">
    <property type="entry name" value="Prefoldin"/>
</dbReference>
<dbReference type="AlphaFoldDB" id="A0A482X0C3"/>